<sequence>MLGVIETAGVATGAIWTDAVGTGGVTVGATVGCLMAGACLLKSSSIACWSAFFKPLRSSIR</sequence>
<reference evidence="1" key="1">
    <citation type="submission" date="2014-09" db="EMBL/GenBank/DDBJ databases">
        <authorList>
            <person name="Magalhaes I.L.F."/>
            <person name="Oliveira U."/>
            <person name="Santos F.R."/>
            <person name="Vidigal T.H.D.A."/>
            <person name="Brescovit A.D."/>
            <person name="Santos A.J."/>
        </authorList>
    </citation>
    <scope>NUCLEOTIDE SEQUENCE</scope>
    <source>
        <tissue evidence="1">Shoot tissue taken approximately 20 cm above the soil surface</tissue>
    </source>
</reference>
<evidence type="ECO:0000313" key="1">
    <source>
        <dbReference type="EMBL" id="JAD93673.1"/>
    </source>
</evidence>
<organism evidence="1">
    <name type="scientific">Arundo donax</name>
    <name type="common">Giant reed</name>
    <name type="synonym">Donax arundinaceus</name>
    <dbReference type="NCBI Taxonomy" id="35708"/>
    <lineage>
        <taxon>Eukaryota</taxon>
        <taxon>Viridiplantae</taxon>
        <taxon>Streptophyta</taxon>
        <taxon>Embryophyta</taxon>
        <taxon>Tracheophyta</taxon>
        <taxon>Spermatophyta</taxon>
        <taxon>Magnoliopsida</taxon>
        <taxon>Liliopsida</taxon>
        <taxon>Poales</taxon>
        <taxon>Poaceae</taxon>
        <taxon>PACMAD clade</taxon>
        <taxon>Arundinoideae</taxon>
        <taxon>Arundineae</taxon>
        <taxon>Arundo</taxon>
    </lineage>
</organism>
<dbReference type="AlphaFoldDB" id="A0A0A9E3T0"/>
<protein>
    <submittedName>
        <fullName evidence="1">Uncharacterized protein</fullName>
    </submittedName>
</protein>
<reference evidence="1" key="2">
    <citation type="journal article" date="2015" name="Data Brief">
        <title>Shoot transcriptome of the giant reed, Arundo donax.</title>
        <authorList>
            <person name="Barrero R.A."/>
            <person name="Guerrero F.D."/>
            <person name="Moolhuijzen P."/>
            <person name="Goolsby J.A."/>
            <person name="Tidwell J."/>
            <person name="Bellgard S.E."/>
            <person name="Bellgard M.I."/>
        </authorList>
    </citation>
    <scope>NUCLEOTIDE SEQUENCE</scope>
    <source>
        <tissue evidence="1">Shoot tissue taken approximately 20 cm above the soil surface</tissue>
    </source>
</reference>
<accession>A0A0A9E3T0</accession>
<dbReference type="EMBL" id="GBRH01204222">
    <property type="protein sequence ID" value="JAD93673.1"/>
    <property type="molecule type" value="Transcribed_RNA"/>
</dbReference>
<name>A0A0A9E3T0_ARUDO</name>
<proteinExistence type="predicted"/>